<name>W9X3B5_9EURO</name>
<organism evidence="3 4">
    <name type="scientific">Cladophialophora psammophila CBS 110553</name>
    <dbReference type="NCBI Taxonomy" id="1182543"/>
    <lineage>
        <taxon>Eukaryota</taxon>
        <taxon>Fungi</taxon>
        <taxon>Dikarya</taxon>
        <taxon>Ascomycota</taxon>
        <taxon>Pezizomycotina</taxon>
        <taxon>Eurotiomycetes</taxon>
        <taxon>Chaetothyriomycetidae</taxon>
        <taxon>Chaetothyriales</taxon>
        <taxon>Herpotrichiellaceae</taxon>
        <taxon>Cladophialophora</taxon>
    </lineage>
</organism>
<dbReference type="RefSeq" id="XP_007740200.1">
    <property type="nucleotide sequence ID" value="XM_007742010.1"/>
</dbReference>
<gene>
    <name evidence="3" type="ORF">A1O5_01392</name>
</gene>
<evidence type="ECO:0000313" key="3">
    <source>
        <dbReference type="EMBL" id="EXJ74698.1"/>
    </source>
</evidence>
<dbReference type="GeneID" id="19186127"/>
<evidence type="ECO:0000259" key="2">
    <source>
        <dbReference type="Pfam" id="PF20237"/>
    </source>
</evidence>
<feature type="transmembrane region" description="Helical" evidence="1">
    <location>
        <begin position="224"/>
        <end position="251"/>
    </location>
</feature>
<dbReference type="STRING" id="1182543.W9X3B5"/>
<dbReference type="HOGENOM" id="CLU_051118_2_0_1"/>
<feature type="transmembrane region" description="Helical" evidence="1">
    <location>
        <begin position="283"/>
        <end position="300"/>
    </location>
</feature>
<comment type="caution">
    <text evidence="3">The sequence shown here is derived from an EMBL/GenBank/DDBJ whole genome shotgun (WGS) entry which is preliminary data.</text>
</comment>
<keyword evidence="1" id="KW-0812">Transmembrane</keyword>
<dbReference type="PANTHER" id="PTHR34502">
    <property type="entry name" value="DUF6594 DOMAIN-CONTAINING PROTEIN-RELATED"/>
    <property type="match status" value="1"/>
</dbReference>
<dbReference type="Pfam" id="PF20237">
    <property type="entry name" value="DUF6594"/>
    <property type="match status" value="1"/>
</dbReference>
<dbReference type="Proteomes" id="UP000019471">
    <property type="component" value="Unassembled WGS sequence"/>
</dbReference>
<dbReference type="AlphaFoldDB" id="W9X3B5"/>
<dbReference type="EMBL" id="AMGX01000002">
    <property type="protein sequence ID" value="EXJ74698.1"/>
    <property type="molecule type" value="Genomic_DNA"/>
</dbReference>
<protein>
    <recommendedName>
        <fullName evidence="2">DUF6594 domain-containing protein</fullName>
    </recommendedName>
</protein>
<dbReference type="PANTHER" id="PTHR34502:SF5">
    <property type="entry name" value="DUF6594 DOMAIN-CONTAINING PROTEIN"/>
    <property type="match status" value="1"/>
</dbReference>
<dbReference type="InterPro" id="IPR046529">
    <property type="entry name" value="DUF6594"/>
</dbReference>
<dbReference type="eggNOG" id="ENOG502SQ2Y">
    <property type="taxonomic scope" value="Eukaryota"/>
</dbReference>
<keyword evidence="1" id="KW-1133">Transmembrane helix</keyword>
<evidence type="ECO:0000313" key="4">
    <source>
        <dbReference type="Proteomes" id="UP000019471"/>
    </source>
</evidence>
<proteinExistence type="predicted"/>
<evidence type="ECO:0000256" key="1">
    <source>
        <dbReference type="SAM" id="Phobius"/>
    </source>
</evidence>
<feature type="transmembrane region" description="Helical" evidence="1">
    <location>
        <begin position="257"/>
        <end position="276"/>
    </location>
</feature>
<accession>W9X3B5</accession>
<dbReference type="OrthoDB" id="3533814at2759"/>
<keyword evidence="4" id="KW-1185">Reference proteome</keyword>
<keyword evidence="1" id="KW-0472">Membrane</keyword>
<feature type="domain" description="DUF6594" evidence="2">
    <location>
        <begin position="18"/>
        <end position="295"/>
    </location>
</feature>
<reference evidence="3 4" key="1">
    <citation type="submission" date="2013-03" db="EMBL/GenBank/DDBJ databases">
        <title>The Genome Sequence of Cladophialophora psammophila CBS 110553.</title>
        <authorList>
            <consortium name="The Broad Institute Genomics Platform"/>
            <person name="Cuomo C."/>
            <person name="de Hoog S."/>
            <person name="Gorbushina A."/>
            <person name="Walker B."/>
            <person name="Young S.K."/>
            <person name="Zeng Q."/>
            <person name="Gargeya S."/>
            <person name="Fitzgerald M."/>
            <person name="Haas B."/>
            <person name="Abouelleil A."/>
            <person name="Allen A.W."/>
            <person name="Alvarado L."/>
            <person name="Arachchi H.M."/>
            <person name="Berlin A.M."/>
            <person name="Chapman S.B."/>
            <person name="Gainer-Dewar J."/>
            <person name="Goldberg J."/>
            <person name="Griggs A."/>
            <person name="Gujja S."/>
            <person name="Hansen M."/>
            <person name="Howarth C."/>
            <person name="Imamovic A."/>
            <person name="Ireland A."/>
            <person name="Larimer J."/>
            <person name="McCowan C."/>
            <person name="Murphy C."/>
            <person name="Pearson M."/>
            <person name="Poon T.W."/>
            <person name="Priest M."/>
            <person name="Roberts A."/>
            <person name="Saif S."/>
            <person name="Shea T."/>
            <person name="Sisk P."/>
            <person name="Sykes S."/>
            <person name="Wortman J."/>
            <person name="Nusbaum C."/>
            <person name="Birren B."/>
        </authorList>
    </citation>
    <scope>NUCLEOTIDE SEQUENCE [LARGE SCALE GENOMIC DNA]</scope>
    <source>
        <strain evidence="3 4">CBS 110553</strain>
    </source>
</reference>
<sequence length="310" mass="34558">MTSAPEHAPAMDETMKGYNEIAGWMGSYPQLAIFRRFLILNARNLLCLQGEVVNCEHDLRVAIEDDRNADDPLRKQFEYDISAMKGPHEHPRTGLQWTRTLEMRGLLKEYNTALLQFAALCRLAPVNQPDLATLHELLEKSDGSEEPFLEAHEFETWDEENITDMTSVAGLYTDRDALSRFIDKMVKSVYHKHIGHKFHDPISVAEAWAGAAKHKRIINYPDNYITTTIDTLSTILASALPTIAAFGIYLINNPMTRMAAIVACTLLFSTVLSLLARPKRVECYIASAAFAAVLVVFVGNSNGNSNGNTG</sequence>